<proteinExistence type="inferred from homology"/>
<comment type="similarity">
    <text evidence="10">Belongs to the PlsX family.</text>
</comment>
<dbReference type="GO" id="GO:0005737">
    <property type="term" value="C:cytoplasm"/>
    <property type="evidence" value="ECO:0007669"/>
    <property type="project" value="UniProtKB-SubCell"/>
</dbReference>
<keyword evidence="5 10" id="KW-0443">Lipid metabolism</keyword>
<comment type="pathway">
    <text evidence="10">Lipid metabolism; phospholipid metabolism.</text>
</comment>
<keyword evidence="3 10" id="KW-0444">Lipid biosynthesis</keyword>
<protein>
    <recommendedName>
        <fullName evidence="8 10">Phosphate acyltransferase</fullName>
        <ecNumber evidence="8 10">2.3.1.274</ecNumber>
    </recommendedName>
    <alternativeName>
        <fullName evidence="10">Acyl-ACP phosphotransacylase</fullName>
    </alternativeName>
    <alternativeName>
        <fullName evidence="10">Acyl-[acyl-carrier-protein]--phosphate acyltransferase</fullName>
    </alternativeName>
    <alternativeName>
        <fullName evidence="10">Phosphate-acyl-ACP acyltransferase</fullName>
    </alternativeName>
</protein>
<keyword evidence="12" id="KW-0012">Acyltransferase</keyword>
<comment type="function">
    <text evidence="10">Catalyzes the reversible formation of acyl-phosphate (acyl-PO(4)) from acyl-[acyl-carrier-protein] (acyl-ACP). This enzyme utilizes acyl-ACP as fatty acyl donor, but not acyl-CoA.</text>
</comment>
<reference evidence="12 13" key="1">
    <citation type="submission" date="2019-04" db="EMBL/GenBank/DDBJ databases">
        <title>Geobacter oryzae sp. nov., ferric-reducing bacteria isolated from paddy soil.</title>
        <authorList>
            <person name="Xu Z."/>
            <person name="Masuda Y."/>
            <person name="Itoh H."/>
            <person name="Senoo K."/>
        </authorList>
    </citation>
    <scope>NUCLEOTIDE SEQUENCE [LARGE SCALE GENOMIC DNA]</scope>
    <source>
        <strain evidence="12 13">Red111</strain>
    </source>
</reference>
<evidence type="ECO:0000256" key="1">
    <source>
        <dbReference type="ARBA" id="ARBA00001232"/>
    </source>
</evidence>
<keyword evidence="13" id="KW-1185">Reference proteome</keyword>
<dbReference type="HAMAP" id="MF_00019">
    <property type="entry name" value="PlsX"/>
    <property type="match status" value="1"/>
</dbReference>
<comment type="catalytic activity">
    <reaction evidence="1 10">
        <text>a fatty acyl-[ACP] + phosphate = an acyl phosphate + holo-[ACP]</text>
        <dbReference type="Rhea" id="RHEA:42292"/>
        <dbReference type="Rhea" id="RHEA-COMP:9685"/>
        <dbReference type="Rhea" id="RHEA-COMP:14125"/>
        <dbReference type="ChEBI" id="CHEBI:43474"/>
        <dbReference type="ChEBI" id="CHEBI:59918"/>
        <dbReference type="ChEBI" id="CHEBI:64479"/>
        <dbReference type="ChEBI" id="CHEBI:138651"/>
        <dbReference type="EC" id="2.3.1.274"/>
    </reaction>
</comment>
<gene>
    <name evidence="10 12" type="primary">plsX</name>
    <name evidence="12" type="ORF">E4633_13370</name>
</gene>
<evidence type="ECO:0000256" key="11">
    <source>
        <dbReference type="SAM" id="MobiDB-lite"/>
    </source>
</evidence>
<evidence type="ECO:0000313" key="13">
    <source>
        <dbReference type="Proteomes" id="UP000306416"/>
    </source>
</evidence>
<evidence type="ECO:0000256" key="6">
    <source>
        <dbReference type="ARBA" id="ARBA00023209"/>
    </source>
</evidence>
<evidence type="ECO:0000256" key="10">
    <source>
        <dbReference type="HAMAP-Rule" id="MF_00019"/>
    </source>
</evidence>
<dbReference type="PIRSF" id="PIRSF002465">
    <property type="entry name" value="Phsphlp_syn_PlsX"/>
    <property type="match status" value="1"/>
</dbReference>
<dbReference type="Pfam" id="PF02504">
    <property type="entry name" value="FA_synthesis"/>
    <property type="match status" value="1"/>
</dbReference>
<comment type="caution">
    <text evidence="12">The sequence shown here is derived from an EMBL/GenBank/DDBJ whole genome shotgun (WGS) entry which is preliminary data.</text>
</comment>
<evidence type="ECO:0000256" key="3">
    <source>
        <dbReference type="ARBA" id="ARBA00022516"/>
    </source>
</evidence>
<keyword evidence="7 10" id="KW-1208">Phospholipid metabolism</keyword>
<dbReference type="GO" id="GO:0008654">
    <property type="term" value="P:phospholipid biosynthetic process"/>
    <property type="evidence" value="ECO:0007669"/>
    <property type="project" value="UniProtKB-KW"/>
</dbReference>
<organism evidence="12 13">
    <name type="scientific">Geomonas terrae</name>
    <dbReference type="NCBI Taxonomy" id="2562681"/>
    <lineage>
        <taxon>Bacteria</taxon>
        <taxon>Pseudomonadati</taxon>
        <taxon>Thermodesulfobacteriota</taxon>
        <taxon>Desulfuromonadia</taxon>
        <taxon>Geobacterales</taxon>
        <taxon>Geobacteraceae</taxon>
        <taxon>Geomonas</taxon>
    </lineage>
</organism>
<feature type="region of interest" description="Disordered" evidence="11">
    <location>
        <begin position="327"/>
        <end position="352"/>
    </location>
</feature>
<dbReference type="EC" id="2.3.1.274" evidence="8 10"/>
<evidence type="ECO:0000256" key="8">
    <source>
        <dbReference type="ARBA" id="ARBA00024069"/>
    </source>
</evidence>
<name>A0A4S1CD43_9BACT</name>
<evidence type="ECO:0000256" key="9">
    <source>
        <dbReference type="ARBA" id="ARBA00046608"/>
    </source>
</evidence>
<evidence type="ECO:0000256" key="2">
    <source>
        <dbReference type="ARBA" id="ARBA00022490"/>
    </source>
</evidence>
<feature type="compositionally biased region" description="Basic and acidic residues" evidence="11">
    <location>
        <begin position="327"/>
        <end position="338"/>
    </location>
</feature>
<dbReference type="PANTHER" id="PTHR30100">
    <property type="entry name" value="FATTY ACID/PHOSPHOLIPID SYNTHESIS PROTEIN PLSX"/>
    <property type="match status" value="1"/>
</dbReference>
<dbReference type="GO" id="GO:0043811">
    <property type="term" value="F:phosphate:acyl-[acyl carrier protein] acyltransferase activity"/>
    <property type="evidence" value="ECO:0007669"/>
    <property type="project" value="UniProtKB-UniRule"/>
</dbReference>
<dbReference type="RefSeq" id="WP_135870823.1">
    <property type="nucleotide sequence ID" value="NZ_SRSC01000003.1"/>
</dbReference>
<dbReference type="PANTHER" id="PTHR30100:SF1">
    <property type="entry name" value="PHOSPHATE ACYLTRANSFERASE"/>
    <property type="match status" value="1"/>
</dbReference>
<dbReference type="Gene3D" id="3.40.718.10">
    <property type="entry name" value="Isopropylmalate Dehydrogenase"/>
    <property type="match status" value="1"/>
</dbReference>
<dbReference type="SUPFAM" id="SSF53659">
    <property type="entry name" value="Isocitrate/Isopropylmalate dehydrogenase-like"/>
    <property type="match status" value="1"/>
</dbReference>
<keyword evidence="4 10" id="KW-0808">Transferase</keyword>
<evidence type="ECO:0000256" key="7">
    <source>
        <dbReference type="ARBA" id="ARBA00023264"/>
    </source>
</evidence>
<dbReference type="EMBL" id="SRSC01000003">
    <property type="protein sequence ID" value="TGU71327.1"/>
    <property type="molecule type" value="Genomic_DNA"/>
</dbReference>
<dbReference type="InterPro" id="IPR012281">
    <property type="entry name" value="Phospholipid_synth_PlsX-like"/>
</dbReference>
<dbReference type="AlphaFoldDB" id="A0A4S1CD43"/>
<dbReference type="InterPro" id="IPR003664">
    <property type="entry name" value="FA_synthesis"/>
</dbReference>
<keyword evidence="6 10" id="KW-0594">Phospholipid biosynthesis</keyword>
<accession>A0A4S1CD43</accession>
<dbReference type="GO" id="GO:0006633">
    <property type="term" value="P:fatty acid biosynthetic process"/>
    <property type="evidence" value="ECO:0007669"/>
    <property type="project" value="UniProtKB-UniRule"/>
</dbReference>
<dbReference type="UniPathway" id="UPA00085"/>
<comment type="subunit">
    <text evidence="9 10">Homodimer. Probably interacts with PlsY.</text>
</comment>
<dbReference type="Proteomes" id="UP000306416">
    <property type="component" value="Unassembled WGS sequence"/>
</dbReference>
<evidence type="ECO:0000256" key="4">
    <source>
        <dbReference type="ARBA" id="ARBA00022679"/>
    </source>
</evidence>
<keyword evidence="2 10" id="KW-0963">Cytoplasm</keyword>
<evidence type="ECO:0000313" key="12">
    <source>
        <dbReference type="EMBL" id="TGU71327.1"/>
    </source>
</evidence>
<evidence type="ECO:0000256" key="5">
    <source>
        <dbReference type="ARBA" id="ARBA00023098"/>
    </source>
</evidence>
<dbReference type="NCBIfam" id="TIGR00182">
    <property type="entry name" value="plsX"/>
    <property type="match status" value="1"/>
</dbReference>
<sequence length="352" mass="37437">MRVAVDVMGGDNAPHVEVEGAVAAAREFGIPVTLVGDVEKVQAELARHDCKGLDIEVWHASEVVGMHDSASDAVRKKKDSSIRVAFELVKGGEAVAVVSAGNSGATMAAGMFVLKRMKGIDRAAIAQLFPTVTGKTLVLDVGGNVDCKPIHLVQFAVMGEVYARFVMGVDKPRVGLLSNGEEDSKGNELTRETSALLREKPINYIGYVEGRDIFNGSVDVVVCDGFVGNVALKLSEGLAEAVGKMLRAEIKASLLSQIGYFLSRKAFKNFKKTVDYAEYGGAPLLGINGVGMICHGGSNTKAIKNAIRFAHEYALKGVNSRMAEKLNESFPGEPRERAGAQNPDAATERVAS</sequence>
<comment type="subcellular location">
    <subcellularLocation>
        <location evidence="10">Cytoplasm</location>
    </subcellularLocation>
    <text evidence="10">Associated with the membrane possibly through PlsY.</text>
</comment>